<keyword evidence="3 7" id="KW-0812">Transmembrane</keyword>
<dbReference type="STRING" id="1653476.THC_0603"/>
<dbReference type="RefSeq" id="WP_068513128.1">
    <property type="nucleotide sequence ID" value="NZ_AP014945.1"/>
</dbReference>
<evidence type="ECO:0000256" key="3">
    <source>
        <dbReference type="ARBA" id="ARBA00022692"/>
    </source>
</evidence>
<dbReference type="InterPro" id="IPR050790">
    <property type="entry name" value="ExbB/TolQ_transport"/>
</dbReference>
<keyword evidence="9" id="KW-0969">Cilium</keyword>
<dbReference type="GO" id="GO:0017038">
    <property type="term" value="P:protein import"/>
    <property type="evidence" value="ECO:0007669"/>
    <property type="project" value="TreeGrafter"/>
</dbReference>
<evidence type="ECO:0000256" key="1">
    <source>
        <dbReference type="ARBA" id="ARBA00004651"/>
    </source>
</evidence>
<feature type="domain" description="MotA/TolQ/ExbB proton channel" evidence="8">
    <location>
        <begin position="57"/>
        <end position="157"/>
    </location>
</feature>
<gene>
    <name evidence="9" type="ORF">THC_0603</name>
</gene>
<name>A0A0U5BWI4_9BACT</name>
<dbReference type="PANTHER" id="PTHR30625:SF3">
    <property type="entry name" value="TOL-PAL SYSTEM PROTEIN TOLQ"/>
    <property type="match status" value="1"/>
</dbReference>
<evidence type="ECO:0000256" key="4">
    <source>
        <dbReference type="ARBA" id="ARBA00022989"/>
    </source>
</evidence>
<dbReference type="AlphaFoldDB" id="A0A0U5BWI4"/>
<evidence type="ECO:0000256" key="6">
    <source>
        <dbReference type="RuleBase" id="RU004057"/>
    </source>
</evidence>
<feature type="transmembrane region" description="Helical" evidence="7">
    <location>
        <begin position="12"/>
        <end position="36"/>
    </location>
</feature>
<keyword evidence="9" id="KW-0282">Flagellum</keyword>
<dbReference type="EMBL" id="AP014945">
    <property type="protein sequence ID" value="BAU22997.1"/>
    <property type="molecule type" value="Genomic_DNA"/>
</dbReference>
<proteinExistence type="inferred from homology"/>
<feature type="transmembrane region" description="Helical" evidence="7">
    <location>
        <begin position="99"/>
        <end position="120"/>
    </location>
</feature>
<sequence length="188" mass="21501">MTNPFYLLEGFLFILAESLLYPVLLTLTFLIFYLVYQSGKILREYFERREGRNFYVEFFEAELKKLEEKFQGEALLIEVSLLVDRVELSLLKGLDRVRVMVRLGPALGLLGTLIPMGVALSELAKGNLGVMAERMVTAFTTAIIGLSIGALSYLLSITKERWNKETLSKIYYLAERERIKISSSEVER</sequence>
<feature type="transmembrane region" description="Helical" evidence="7">
    <location>
        <begin position="135"/>
        <end position="155"/>
    </location>
</feature>
<keyword evidence="5 7" id="KW-0472">Membrane</keyword>
<keyword evidence="6" id="KW-0653">Protein transport</keyword>
<comment type="subcellular location">
    <subcellularLocation>
        <location evidence="1">Cell membrane</location>
        <topology evidence="1">Multi-pass membrane protein</topology>
    </subcellularLocation>
    <subcellularLocation>
        <location evidence="6">Membrane</location>
        <topology evidence="6">Multi-pass membrane protein</topology>
    </subcellularLocation>
</comment>
<keyword evidence="2" id="KW-1003">Cell membrane</keyword>
<accession>A0A0U5BWI4</accession>
<organism evidence="9 10">
    <name type="scientific">Caldimicrobium thiodismutans</name>
    <dbReference type="NCBI Taxonomy" id="1653476"/>
    <lineage>
        <taxon>Bacteria</taxon>
        <taxon>Pseudomonadati</taxon>
        <taxon>Thermodesulfobacteriota</taxon>
        <taxon>Thermodesulfobacteria</taxon>
        <taxon>Thermodesulfobacteriales</taxon>
        <taxon>Thermodesulfobacteriaceae</taxon>
        <taxon>Caldimicrobium</taxon>
    </lineage>
</organism>
<evidence type="ECO:0000313" key="10">
    <source>
        <dbReference type="Proteomes" id="UP000068196"/>
    </source>
</evidence>
<comment type="similarity">
    <text evidence="6">Belongs to the exbB/tolQ family.</text>
</comment>
<evidence type="ECO:0000256" key="2">
    <source>
        <dbReference type="ARBA" id="ARBA00022475"/>
    </source>
</evidence>
<evidence type="ECO:0000256" key="5">
    <source>
        <dbReference type="ARBA" id="ARBA00023136"/>
    </source>
</evidence>
<dbReference type="GO" id="GO:0005886">
    <property type="term" value="C:plasma membrane"/>
    <property type="evidence" value="ECO:0007669"/>
    <property type="project" value="UniProtKB-SubCell"/>
</dbReference>
<dbReference type="KEGG" id="cthi:THC_0603"/>
<dbReference type="Pfam" id="PF01618">
    <property type="entry name" value="MotA_ExbB"/>
    <property type="match status" value="1"/>
</dbReference>
<keyword evidence="4 7" id="KW-1133">Transmembrane helix</keyword>
<evidence type="ECO:0000259" key="8">
    <source>
        <dbReference type="Pfam" id="PF01618"/>
    </source>
</evidence>
<protein>
    <submittedName>
        <fullName evidence="9">Flagellar motor protein MotA</fullName>
    </submittedName>
</protein>
<dbReference type="InterPro" id="IPR002898">
    <property type="entry name" value="MotA_ExbB_proton_chnl"/>
</dbReference>
<evidence type="ECO:0000313" key="9">
    <source>
        <dbReference type="EMBL" id="BAU22997.1"/>
    </source>
</evidence>
<dbReference type="Proteomes" id="UP000068196">
    <property type="component" value="Chromosome"/>
</dbReference>
<dbReference type="OrthoDB" id="3178152at2"/>
<evidence type="ECO:0000256" key="7">
    <source>
        <dbReference type="SAM" id="Phobius"/>
    </source>
</evidence>
<keyword evidence="9" id="KW-0966">Cell projection</keyword>
<reference evidence="10" key="2">
    <citation type="journal article" date="2016" name="Int. J. Syst. Evol. Microbiol.">
        <title>Caldimicrobium thiodismutans sp. nov., a sulfur-disproportionating bacterium isolated from a hot spring.</title>
        <authorList>
            <person name="Kojima H."/>
            <person name="Umezawa K."/>
            <person name="Fukui M."/>
        </authorList>
    </citation>
    <scope>NUCLEOTIDE SEQUENCE [LARGE SCALE GENOMIC DNA]</scope>
    <source>
        <strain evidence="10">TF1</strain>
    </source>
</reference>
<keyword evidence="10" id="KW-1185">Reference proteome</keyword>
<keyword evidence="6" id="KW-0813">Transport</keyword>
<dbReference type="PANTHER" id="PTHR30625">
    <property type="entry name" value="PROTEIN TOLQ"/>
    <property type="match status" value="1"/>
</dbReference>
<reference evidence="9 10" key="1">
    <citation type="journal article" date="2016" name="Int. J. Syst. Evol. Microbiol.">
        <title>Caldimicrobium thiodismutans sp. nov., a sulfur-disproportionating bacterium isolated from a hot spring, and emended description of the genus Caldimicrobium.</title>
        <authorList>
            <person name="Kojima H."/>
            <person name="Umezawa K."/>
            <person name="Fukui M."/>
        </authorList>
    </citation>
    <scope>NUCLEOTIDE SEQUENCE [LARGE SCALE GENOMIC DNA]</scope>
    <source>
        <strain evidence="9 10">TF1</strain>
    </source>
</reference>